<sequence length="330" mass="35081">MASTLAPSLAASSSPNAAAGRARAASSSSARGRVAVVARGGSGAASASDDRKEELARMRASVQLASMNPSQETVVSAILDLSRQEFGLVGVKFAEIMAKVGECYRFDATASYVRRVLLAAALVPHYYDPVRAAGAARAVPSRGLYRTHRRISPPITPRFRSRHTAAPLNSASDAFKRHPAVALNDGRSTLSGKGTDLETSNPPGVNVGSLKVRSVHWTFPGASLRPGSHAFNPDTPRRLSTPLLTPFNSTPTVNVGSLKTYYFAHLHGLDEASTLRLFCEHYQDVLATPDGDSHANIRAFMGNGWAGIAFDGEALRLRDGSEEDADVDQV</sequence>
<protein>
    <submittedName>
        <fullName evidence="2">Predicted protein</fullName>
    </submittedName>
</protein>
<name>C1N7M5_MICPC</name>
<evidence type="ECO:0000313" key="3">
    <source>
        <dbReference type="Proteomes" id="UP000001876"/>
    </source>
</evidence>
<evidence type="ECO:0000256" key="1">
    <source>
        <dbReference type="SAM" id="MobiDB-lite"/>
    </source>
</evidence>
<dbReference type="Gene3D" id="3.20.160.10">
    <property type="entry name" value="vpa0580 domain like"/>
    <property type="match status" value="1"/>
</dbReference>
<dbReference type="RefSeq" id="XP_003064123.1">
    <property type="nucleotide sequence ID" value="XM_003064077.1"/>
</dbReference>
<dbReference type="AlphaFoldDB" id="C1N7M5"/>
<dbReference type="EMBL" id="GG663750">
    <property type="protein sequence ID" value="EEH51745.1"/>
    <property type="molecule type" value="Genomic_DNA"/>
</dbReference>
<dbReference type="OrthoDB" id="10267503at2759"/>
<feature type="compositionally biased region" description="Polar residues" evidence="1">
    <location>
        <begin position="186"/>
        <end position="203"/>
    </location>
</feature>
<dbReference type="InterPro" id="IPR014984">
    <property type="entry name" value="HopJ"/>
</dbReference>
<accession>C1N7M5</accession>
<dbReference type="KEGG" id="mpp:MICPUCDRAFT_53757"/>
<dbReference type="Pfam" id="PF08888">
    <property type="entry name" value="HopJ"/>
    <property type="match status" value="1"/>
</dbReference>
<dbReference type="InterPro" id="IPR038604">
    <property type="entry name" value="HopJ_sf"/>
</dbReference>
<reference evidence="2 3" key="1">
    <citation type="journal article" date="2009" name="Science">
        <title>Green evolution and dynamic adaptations revealed by genomes of the marine picoeukaryotes Micromonas.</title>
        <authorList>
            <person name="Worden A.Z."/>
            <person name="Lee J.H."/>
            <person name="Mock T."/>
            <person name="Rouze P."/>
            <person name="Simmons M.P."/>
            <person name="Aerts A.L."/>
            <person name="Allen A.E."/>
            <person name="Cuvelier M.L."/>
            <person name="Derelle E."/>
            <person name="Everett M.V."/>
            <person name="Foulon E."/>
            <person name="Grimwood J."/>
            <person name="Gundlach H."/>
            <person name="Henrissat B."/>
            <person name="Napoli C."/>
            <person name="McDonald S.M."/>
            <person name="Parker M.S."/>
            <person name="Rombauts S."/>
            <person name="Salamov A."/>
            <person name="Von Dassow P."/>
            <person name="Badger J.H."/>
            <person name="Coutinho P.M."/>
            <person name="Demir E."/>
            <person name="Dubchak I."/>
            <person name="Gentemann C."/>
            <person name="Eikrem W."/>
            <person name="Gready J.E."/>
            <person name="John U."/>
            <person name="Lanier W."/>
            <person name="Lindquist E.A."/>
            <person name="Lucas S."/>
            <person name="Mayer K.F."/>
            <person name="Moreau H."/>
            <person name="Not F."/>
            <person name="Otillar R."/>
            <person name="Panaud O."/>
            <person name="Pangilinan J."/>
            <person name="Paulsen I."/>
            <person name="Piegu B."/>
            <person name="Poliakov A."/>
            <person name="Robbens S."/>
            <person name="Schmutz J."/>
            <person name="Toulza E."/>
            <person name="Wyss T."/>
            <person name="Zelensky A."/>
            <person name="Zhou K."/>
            <person name="Armbrust E.V."/>
            <person name="Bhattacharya D."/>
            <person name="Goodenough U.W."/>
            <person name="Van de Peer Y."/>
            <person name="Grigoriev I.V."/>
        </authorList>
    </citation>
    <scope>NUCLEOTIDE SEQUENCE [LARGE SCALE GENOMIC DNA]</scope>
    <source>
        <strain evidence="2 3">CCMP1545</strain>
    </source>
</reference>
<organism evidence="3">
    <name type="scientific">Micromonas pusilla (strain CCMP1545)</name>
    <name type="common">Picoplanktonic green alga</name>
    <dbReference type="NCBI Taxonomy" id="564608"/>
    <lineage>
        <taxon>Eukaryota</taxon>
        <taxon>Viridiplantae</taxon>
        <taxon>Chlorophyta</taxon>
        <taxon>Mamiellophyceae</taxon>
        <taxon>Mamiellales</taxon>
        <taxon>Mamiellaceae</taxon>
        <taxon>Micromonas</taxon>
    </lineage>
</organism>
<dbReference type="eggNOG" id="ENOG502S8T7">
    <property type="taxonomic scope" value="Eukaryota"/>
</dbReference>
<evidence type="ECO:0000313" key="2">
    <source>
        <dbReference type="EMBL" id="EEH51745.1"/>
    </source>
</evidence>
<keyword evidence="3" id="KW-1185">Reference proteome</keyword>
<dbReference type="GeneID" id="9689371"/>
<gene>
    <name evidence="2" type="ORF">MICPUCDRAFT_53757</name>
</gene>
<feature type="region of interest" description="Disordered" evidence="1">
    <location>
        <begin position="1"/>
        <end position="33"/>
    </location>
</feature>
<proteinExistence type="predicted"/>
<feature type="region of interest" description="Disordered" evidence="1">
    <location>
        <begin position="185"/>
        <end position="205"/>
    </location>
</feature>
<dbReference type="Proteomes" id="UP000001876">
    <property type="component" value="Unassembled WGS sequence"/>
</dbReference>